<dbReference type="GO" id="GO:0016020">
    <property type="term" value="C:membrane"/>
    <property type="evidence" value="ECO:0007669"/>
    <property type="project" value="InterPro"/>
</dbReference>
<gene>
    <name evidence="2" type="ORF">EAF07_01130</name>
</gene>
<evidence type="ECO:0000313" key="3">
    <source>
        <dbReference type="Proteomes" id="UP000279194"/>
    </source>
</evidence>
<proteinExistence type="predicted"/>
<feature type="transmembrane region" description="Helical" evidence="1">
    <location>
        <begin position="7"/>
        <end position="28"/>
    </location>
</feature>
<dbReference type="EMBL" id="RCVM01000001">
    <property type="protein sequence ID" value="RLY05330.1"/>
    <property type="molecule type" value="Genomic_DNA"/>
</dbReference>
<keyword evidence="1" id="KW-1133">Transmembrane helix</keyword>
<dbReference type="InterPro" id="IPR003425">
    <property type="entry name" value="CCB3/YggT"/>
</dbReference>
<keyword evidence="3" id="KW-1185">Reference proteome</keyword>
<keyword evidence="1" id="KW-0472">Membrane</keyword>
<comment type="caution">
    <text evidence="2">The sequence shown here is derived from an EMBL/GenBank/DDBJ whole genome shotgun (WGS) entry which is preliminary data.</text>
</comment>
<dbReference type="Pfam" id="PF02325">
    <property type="entry name" value="CCB3_YggT"/>
    <property type="match status" value="1"/>
</dbReference>
<keyword evidence="1" id="KW-0812">Transmembrane</keyword>
<feature type="transmembrane region" description="Helical" evidence="1">
    <location>
        <begin position="63"/>
        <end position="89"/>
    </location>
</feature>
<dbReference type="OrthoDB" id="47652at2"/>
<accession>A0A3L9E2F8</accession>
<dbReference type="RefSeq" id="WP_121834455.1">
    <property type="nucleotide sequence ID" value="NZ_CP163513.1"/>
</dbReference>
<organism evidence="2 3">
    <name type="scientific">Streptococcus hillyeri</name>
    <dbReference type="NCBI Taxonomy" id="2282420"/>
    <lineage>
        <taxon>Bacteria</taxon>
        <taxon>Bacillati</taxon>
        <taxon>Bacillota</taxon>
        <taxon>Bacilli</taxon>
        <taxon>Lactobacillales</taxon>
        <taxon>Streptococcaceae</taxon>
        <taxon>Streptococcus</taxon>
    </lineage>
</organism>
<evidence type="ECO:0000313" key="2">
    <source>
        <dbReference type="EMBL" id="RLY05330.1"/>
    </source>
</evidence>
<dbReference type="Proteomes" id="UP000279194">
    <property type="component" value="Unassembled WGS sequence"/>
</dbReference>
<name>A0A3L9E2F8_9STRE</name>
<protein>
    <submittedName>
        <fullName evidence="2">YggT family protein</fullName>
    </submittedName>
</protein>
<dbReference type="AlphaFoldDB" id="A0A3L9E2F8"/>
<reference evidence="2 3" key="1">
    <citation type="submission" date="2018-10" db="EMBL/GenBank/DDBJ databases">
        <title>Streptococcus hillyeri sp. nov., isolated from equine tracheal sample.</title>
        <authorList>
            <person name="Macfadyen A.C."/>
            <person name="Waller A."/>
            <person name="Paterson G.K."/>
        </authorList>
    </citation>
    <scope>NUCLEOTIDE SEQUENCE [LARGE SCALE GENOMIC DNA]</scope>
    <source>
        <strain evidence="2 3">28462</strain>
    </source>
</reference>
<evidence type="ECO:0000256" key="1">
    <source>
        <dbReference type="SAM" id="Phobius"/>
    </source>
</evidence>
<sequence length="93" mass="11079">MLIIYYIFSILFKVIEVYMLLLGVYALLSWFPGAYRTALGYWVSYFVEPLLKPFRQLNLRFGVFDLTVLVAFAALQFVRFLLSQLYLMIFTLW</sequence>